<organism evidence="1">
    <name type="scientific">Tanacetum cinerariifolium</name>
    <name type="common">Dalmatian daisy</name>
    <name type="synonym">Chrysanthemum cinerariifolium</name>
    <dbReference type="NCBI Taxonomy" id="118510"/>
    <lineage>
        <taxon>Eukaryota</taxon>
        <taxon>Viridiplantae</taxon>
        <taxon>Streptophyta</taxon>
        <taxon>Embryophyta</taxon>
        <taxon>Tracheophyta</taxon>
        <taxon>Spermatophyta</taxon>
        <taxon>Magnoliopsida</taxon>
        <taxon>eudicotyledons</taxon>
        <taxon>Gunneridae</taxon>
        <taxon>Pentapetalae</taxon>
        <taxon>asterids</taxon>
        <taxon>campanulids</taxon>
        <taxon>Asterales</taxon>
        <taxon>Asteraceae</taxon>
        <taxon>Asteroideae</taxon>
        <taxon>Anthemideae</taxon>
        <taxon>Anthemidinae</taxon>
        <taxon>Tanacetum</taxon>
    </lineage>
</organism>
<dbReference type="AlphaFoldDB" id="A0A6L2MGL0"/>
<dbReference type="Pfam" id="PF14223">
    <property type="entry name" value="Retrotran_gag_2"/>
    <property type="match status" value="1"/>
</dbReference>
<evidence type="ECO:0000313" key="1">
    <source>
        <dbReference type="EMBL" id="GEU73123.1"/>
    </source>
</evidence>
<dbReference type="EMBL" id="BKCJ010006628">
    <property type="protein sequence ID" value="GEU73123.1"/>
    <property type="molecule type" value="Genomic_DNA"/>
</dbReference>
<evidence type="ECO:0008006" key="2">
    <source>
        <dbReference type="Google" id="ProtNLM"/>
    </source>
</evidence>
<reference evidence="1" key="1">
    <citation type="journal article" date="2019" name="Sci. Rep.">
        <title>Draft genome of Tanacetum cinerariifolium, the natural source of mosquito coil.</title>
        <authorList>
            <person name="Yamashiro T."/>
            <person name="Shiraishi A."/>
            <person name="Satake H."/>
            <person name="Nakayama K."/>
        </authorList>
    </citation>
    <scope>NUCLEOTIDE SEQUENCE</scope>
</reference>
<sequence>MELHQIVPPVRKPSVYTVEEKRIRKIDRLVRSFLIQGIPNDIYSLIDSNNTAKELWDALDRQMRGFEFGEQDRKAIVLYEYEIFKDNEGEKLLDTYLRFLQVINDLKKCRFKKDKCELNYKFLNNLLPDWKQYVYTVEEKRIRKIDRLVRSFLIQGIPNDIYSLIDSNNTAKELWDALDRQMRGFEFGEQDRKAIVLYEYEIFKDNEGEKLLDTYLRFLQQNQVECERSSGYKEERSCCYYFRSVLVIEKTNVSKSKEKDVVDSDSKKSDDEDINDLKKTIALLAKEPSTNMVYMAKMKKVPSNSEESSSFEKDTIAEVSYYFFNSESEYEIDDTLDYYDKSELNYGLFVDNDDDQEIFYDAIELASENFDENLLVS</sequence>
<proteinExistence type="predicted"/>
<dbReference type="PANTHER" id="PTHR34676:SF17">
    <property type="entry name" value="OS06G0684500 PROTEIN"/>
    <property type="match status" value="1"/>
</dbReference>
<gene>
    <name evidence="1" type="ORF">Tci_045101</name>
</gene>
<name>A0A6L2MGL0_TANCI</name>
<accession>A0A6L2MGL0</accession>
<protein>
    <recommendedName>
        <fullName evidence="2">Integrase, catalytic region, zinc finger, CCHC-type, peptidase aspartic, catalytic</fullName>
    </recommendedName>
</protein>
<comment type="caution">
    <text evidence="1">The sequence shown here is derived from an EMBL/GenBank/DDBJ whole genome shotgun (WGS) entry which is preliminary data.</text>
</comment>
<dbReference type="PANTHER" id="PTHR34676">
    <property type="entry name" value="DUF4219 DOMAIN-CONTAINING PROTEIN-RELATED"/>
    <property type="match status" value="1"/>
</dbReference>